<organism evidence="1">
    <name type="scientific">Spongospora subterranea</name>
    <dbReference type="NCBI Taxonomy" id="70186"/>
    <lineage>
        <taxon>Eukaryota</taxon>
        <taxon>Sar</taxon>
        <taxon>Rhizaria</taxon>
        <taxon>Endomyxa</taxon>
        <taxon>Phytomyxea</taxon>
        <taxon>Plasmodiophorida</taxon>
        <taxon>Plasmodiophoridae</taxon>
        <taxon>Spongospora</taxon>
    </lineage>
</organism>
<protein>
    <submittedName>
        <fullName evidence="1">Uncharacterized protein</fullName>
    </submittedName>
</protein>
<reference evidence="1" key="1">
    <citation type="submission" date="2015-04" db="EMBL/GenBank/DDBJ databases">
        <title>The genome sequence of the plant pathogenic Rhizarian Plasmodiophora brassicae reveals insights in its biotrophic life cycle and the origin of chitin synthesis.</title>
        <authorList>
            <person name="Schwelm A."/>
            <person name="Fogelqvist J."/>
            <person name="Knaust A."/>
            <person name="Julke S."/>
            <person name="Lilja T."/>
            <person name="Dhandapani V."/>
            <person name="Bonilla-Rosso G."/>
            <person name="Karlsson M."/>
            <person name="Shevchenko A."/>
            <person name="Choi S.R."/>
            <person name="Kim H.G."/>
            <person name="Park J.Y."/>
            <person name="Lim Y.P."/>
            <person name="Ludwig-Muller J."/>
            <person name="Dixelius C."/>
        </authorList>
    </citation>
    <scope>NUCLEOTIDE SEQUENCE</scope>
    <source>
        <tissue evidence="1">Potato root galls</tissue>
    </source>
</reference>
<dbReference type="EMBL" id="HACM01000092">
    <property type="protein sequence ID" value="CRZ00534.1"/>
    <property type="molecule type" value="Transcribed_RNA"/>
</dbReference>
<dbReference type="AlphaFoldDB" id="A0A0H5QY72"/>
<feature type="non-terminal residue" evidence="1">
    <location>
        <position position="1"/>
    </location>
</feature>
<sequence length="117" mass="13046">RLNSSKLVIDHDQGNTLAAPIVTRHCSHCYTPGQGGSYLPLHQPAPDRGALLNPCLRAKVFVFFSASNEEVLISLTNGSETVQNFQRFLGLNCLMKFLPDVQQDYCRTRKFILPQVA</sequence>
<proteinExistence type="predicted"/>
<name>A0A0H5QY72_9EUKA</name>
<accession>A0A0H5QY72</accession>
<evidence type="ECO:0000313" key="1">
    <source>
        <dbReference type="EMBL" id="CRZ00534.1"/>
    </source>
</evidence>